<comment type="caution">
    <text evidence="3">The sequence shown here is derived from an EMBL/GenBank/DDBJ whole genome shotgun (WGS) entry which is preliminary data.</text>
</comment>
<dbReference type="EMBL" id="JRYR02000001">
    <property type="protein sequence ID" value="OHX68541.1"/>
    <property type="molecule type" value="Genomic_DNA"/>
</dbReference>
<sequence length="303" mass="36007">MIPHKLYKYNKTILLRNLEDKQYIRKRVDYYNKLNTKYNIPTNSIRLSDLKLTGHSSTYYFDLTLISDLFSKHKKINFLFGDITHVPDEPTIVKSRPISDNNQNSILLKLNKIRHFNFIDDWKKFDDKKNMLVTRGQVFINHKNRIDLLEKYFDHPLCNIGNTRKDLEAEATPSGRTFNMNTMSIEEQLDYKFIFAWEGNDVATNLKWIMSSNSIAVMPTPKNETWFMEGSLTPDYHYIHVKDDYSDLIEKIKYYSDNSSEAKNIIQNAHDFVNQFNDIRRELQIQTLVLDKYFKNSDQYPIK</sequence>
<dbReference type="PANTHER" id="PTHR12203:SF35">
    <property type="entry name" value="PROTEIN O-GLUCOSYLTRANSFERASE 1"/>
    <property type="match status" value="1"/>
</dbReference>
<dbReference type="GO" id="GO:0016740">
    <property type="term" value="F:transferase activity"/>
    <property type="evidence" value="ECO:0007669"/>
    <property type="project" value="UniProtKB-KW"/>
</dbReference>
<reference evidence="3 4" key="1">
    <citation type="journal article" date="2012" name="Int. J. Syst. Evol. Microbiol.">
        <title>Flammeovirga pacifica sp. nov., isolated from deep-sea sediment.</title>
        <authorList>
            <person name="Xu H."/>
            <person name="Fu Y."/>
            <person name="Yang N."/>
            <person name="Ding Z."/>
            <person name="Lai Q."/>
            <person name="Zeng R."/>
        </authorList>
    </citation>
    <scope>NUCLEOTIDE SEQUENCE [LARGE SCALE GENOMIC DNA]</scope>
    <source>
        <strain evidence="4">DSM 24597 / LMG 26175 / WPAGA1</strain>
    </source>
</reference>
<keyword evidence="1" id="KW-0808">Transferase</keyword>
<dbReference type="SMART" id="SM00672">
    <property type="entry name" value="CAP10"/>
    <property type="match status" value="1"/>
</dbReference>
<feature type="domain" description="Glycosyl transferase CAP10" evidence="2">
    <location>
        <begin position="17"/>
        <end position="294"/>
    </location>
</feature>
<dbReference type="PANTHER" id="PTHR12203">
    <property type="entry name" value="KDEL LYS-ASP-GLU-LEU CONTAINING - RELATED"/>
    <property type="match status" value="1"/>
</dbReference>
<dbReference type="AlphaFoldDB" id="A0A1S1Z5M7"/>
<proteinExistence type="predicted"/>
<evidence type="ECO:0000313" key="3">
    <source>
        <dbReference type="EMBL" id="OHX68541.1"/>
    </source>
</evidence>
<name>A0A1S1Z5M7_FLAPC</name>
<keyword evidence="4" id="KW-1185">Reference proteome</keyword>
<organism evidence="3 4">
    <name type="scientific">Flammeovirga pacifica</name>
    <dbReference type="NCBI Taxonomy" id="915059"/>
    <lineage>
        <taxon>Bacteria</taxon>
        <taxon>Pseudomonadati</taxon>
        <taxon>Bacteroidota</taxon>
        <taxon>Cytophagia</taxon>
        <taxon>Cytophagales</taxon>
        <taxon>Flammeovirgaceae</taxon>
        <taxon>Flammeovirga</taxon>
    </lineage>
</organism>
<protein>
    <recommendedName>
        <fullName evidence="2">Glycosyl transferase CAP10 domain-containing protein</fullName>
    </recommendedName>
</protein>
<dbReference type="Proteomes" id="UP000179797">
    <property type="component" value="Unassembled WGS sequence"/>
</dbReference>
<dbReference type="Pfam" id="PF05686">
    <property type="entry name" value="Glyco_transf_90"/>
    <property type="match status" value="1"/>
</dbReference>
<evidence type="ECO:0000256" key="1">
    <source>
        <dbReference type="ARBA" id="ARBA00022679"/>
    </source>
</evidence>
<gene>
    <name evidence="3" type="ORF">NH26_11665</name>
</gene>
<dbReference type="STRING" id="915059.NH26_11665"/>
<dbReference type="InterPro" id="IPR051091">
    <property type="entry name" value="O-Glucosyltr/Glycosyltrsf_90"/>
</dbReference>
<evidence type="ECO:0000259" key="2">
    <source>
        <dbReference type="SMART" id="SM00672"/>
    </source>
</evidence>
<dbReference type="InterPro" id="IPR006598">
    <property type="entry name" value="CAP10"/>
</dbReference>
<accession>A0A1S1Z5M7</accession>
<evidence type="ECO:0000313" key="4">
    <source>
        <dbReference type="Proteomes" id="UP000179797"/>
    </source>
</evidence>